<name>F6H8C0_VITVI</name>
<proteinExistence type="predicted"/>
<dbReference type="HOGENOM" id="CLU_3427242_0_0_1"/>
<dbReference type="AlphaFoldDB" id="F6H8C0"/>
<evidence type="ECO:0000313" key="3">
    <source>
        <dbReference type="Proteomes" id="UP000009183"/>
    </source>
</evidence>
<evidence type="ECO:0000313" key="2">
    <source>
        <dbReference type="EMBL" id="CCB48463.1"/>
    </source>
</evidence>
<dbReference type="InParanoid" id="F6H8C0"/>
<accession>F6H8C0</accession>
<dbReference type="Proteomes" id="UP000009183">
    <property type="component" value="Unassembled WGS sequence, unordered"/>
</dbReference>
<protein>
    <submittedName>
        <fullName evidence="2">Uncharacterized protein</fullName>
    </submittedName>
</protein>
<evidence type="ECO:0000256" key="1">
    <source>
        <dbReference type="SAM" id="MobiDB-lite"/>
    </source>
</evidence>
<reference evidence="3" key="1">
    <citation type="journal article" date="2007" name="Nature">
        <title>The grapevine genome sequence suggests ancestral hexaploidization in major angiosperm phyla.</title>
        <authorList>
            <consortium name="The French-Italian Public Consortium for Grapevine Genome Characterization."/>
            <person name="Jaillon O."/>
            <person name="Aury J.-M."/>
            <person name="Noel B."/>
            <person name="Policriti A."/>
            <person name="Clepet C."/>
            <person name="Casagrande A."/>
            <person name="Choisne N."/>
            <person name="Aubourg S."/>
            <person name="Vitulo N."/>
            <person name="Jubin C."/>
            <person name="Vezzi A."/>
            <person name="Legeai F."/>
            <person name="Hugueney P."/>
            <person name="Dasilva C."/>
            <person name="Horner D."/>
            <person name="Mica E."/>
            <person name="Jublot D."/>
            <person name="Poulain J."/>
            <person name="Bruyere C."/>
            <person name="Billault A."/>
            <person name="Segurens B."/>
            <person name="Gouyvenoux M."/>
            <person name="Ugarte E."/>
            <person name="Cattonaro F."/>
            <person name="Anthouard V."/>
            <person name="Vico V."/>
            <person name="Del Fabbro C."/>
            <person name="Alaux M."/>
            <person name="Di Gaspero G."/>
            <person name="Dumas V."/>
            <person name="Felice N."/>
            <person name="Paillard S."/>
            <person name="Juman I."/>
            <person name="Moroldo M."/>
            <person name="Scalabrin S."/>
            <person name="Canaguier A."/>
            <person name="Le Clainche I."/>
            <person name="Malacrida G."/>
            <person name="Durand E."/>
            <person name="Pesole G."/>
            <person name="Laucou V."/>
            <person name="Chatelet P."/>
            <person name="Merdinoglu D."/>
            <person name="Delledonne M."/>
            <person name="Pezzotti M."/>
            <person name="Lecharny A."/>
            <person name="Scarpelli C."/>
            <person name="Artiguenave F."/>
            <person name="Pe M.E."/>
            <person name="Valle G."/>
            <person name="Morgante M."/>
            <person name="Caboche M."/>
            <person name="Adam-Blondon A.-F."/>
            <person name="Weissenbach J."/>
            <person name="Quetier F."/>
            <person name="Wincker P."/>
        </authorList>
    </citation>
    <scope>NUCLEOTIDE SEQUENCE [LARGE SCALE GENOMIC DNA]</scope>
    <source>
        <strain evidence="3">cv. Pinot noir / PN40024</strain>
    </source>
</reference>
<dbReference type="EMBL" id="FN595314">
    <property type="protein sequence ID" value="CCB48463.1"/>
    <property type="molecule type" value="Genomic_DNA"/>
</dbReference>
<keyword evidence="3" id="KW-1185">Reference proteome</keyword>
<dbReference type="PaxDb" id="29760-VIT_00s0483g00040.t01"/>
<gene>
    <name evidence="2" type="ORF">VIT_00s0483g00040</name>
</gene>
<feature type="region of interest" description="Disordered" evidence="1">
    <location>
        <begin position="1"/>
        <end position="21"/>
    </location>
</feature>
<organism evidence="2 3">
    <name type="scientific">Vitis vinifera</name>
    <name type="common">Grape</name>
    <dbReference type="NCBI Taxonomy" id="29760"/>
    <lineage>
        <taxon>Eukaryota</taxon>
        <taxon>Viridiplantae</taxon>
        <taxon>Streptophyta</taxon>
        <taxon>Embryophyta</taxon>
        <taxon>Tracheophyta</taxon>
        <taxon>Spermatophyta</taxon>
        <taxon>Magnoliopsida</taxon>
        <taxon>eudicotyledons</taxon>
        <taxon>Gunneridae</taxon>
        <taxon>Pentapetalae</taxon>
        <taxon>rosids</taxon>
        <taxon>Vitales</taxon>
        <taxon>Vitaceae</taxon>
        <taxon>Viteae</taxon>
        <taxon>Vitis</taxon>
    </lineage>
</organism>
<sequence>MAKGRGAKVVSEVSFGMPKEA</sequence>